<dbReference type="KEGG" id="llu:AKJ09_05008"/>
<reference evidence="1 2" key="1">
    <citation type="submission" date="2015-08" db="EMBL/GenBank/DDBJ databases">
        <authorList>
            <person name="Babu N.S."/>
            <person name="Beckwith C.J."/>
            <person name="Beseler K.G."/>
            <person name="Brison A."/>
            <person name="Carone J.V."/>
            <person name="Caskin T.P."/>
            <person name="Diamond M."/>
            <person name="Durham M.E."/>
            <person name="Foxe J.M."/>
            <person name="Go M."/>
            <person name="Henderson B.A."/>
            <person name="Jones I.B."/>
            <person name="McGettigan J.A."/>
            <person name="Micheletti S.J."/>
            <person name="Nasrallah M.E."/>
            <person name="Ortiz D."/>
            <person name="Piller C.R."/>
            <person name="Privatt S.R."/>
            <person name="Schneider S.L."/>
            <person name="Sharp S."/>
            <person name="Smith T.C."/>
            <person name="Stanton J.D."/>
            <person name="Ullery H.E."/>
            <person name="Wilson R.J."/>
            <person name="Serrano M.G."/>
            <person name="Buck G."/>
            <person name="Lee V."/>
            <person name="Wang Y."/>
            <person name="Carvalho R."/>
            <person name="Voegtly L."/>
            <person name="Shi R."/>
            <person name="Duckworth R."/>
            <person name="Johnson A."/>
            <person name="Loviza R."/>
            <person name="Walstead R."/>
            <person name="Shah Z."/>
            <person name="Kiflezghi M."/>
            <person name="Wade K."/>
            <person name="Ball S.L."/>
            <person name="Bradley K.W."/>
            <person name="Asai D.J."/>
            <person name="Bowman C.A."/>
            <person name="Russell D.A."/>
            <person name="Pope W.H."/>
            <person name="Jacobs-Sera D."/>
            <person name="Hendrix R.W."/>
            <person name="Hatfull G.F."/>
        </authorList>
    </citation>
    <scope>NUCLEOTIDE SEQUENCE [LARGE SCALE GENOMIC DNA]</scope>
    <source>
        <strain evidence="1 2">DSM 27648</strain>
    </source>
</reference>
<protein>
    <submittedName>
        <fullName evidence="1">Tryptophan synthase alpha chain</fullName>
    </submittedName>
</protein>
<dbReference type="Proteomes" id="UP000064967">
    <property type="component" value="Chromosome"/>
</dbReference>
<keyword evidence="2" id="KW-1185">Reference proteome</keyword>
<dbReference type="PROSITE" id="PS51257">
    <property type="entry name" value="PROKAR_LIPOPROTEIN"/>
    <property type="match status" value="1"/>
</dbReference>
<evidence type="ECO:0000313" key="1">
    <source>
        <dbReference type="EMBL" id="AKU98344.1"/>
    </source>
</evidence>
<proteinExistence type="predicted"/>
<dbReference type="AlphaFoldDB" id="A0A0K1PYW3"/>
<accession>A0A0K1PYW3</accession>
<name>A0A0K1PYW3_9BACT</name>
<sequence>MTVRSFGVVASISAVIYACGSSGDPSVFPANTPDIEEAGTGGPPGAFAVDADTAPGTACKKLTCDDAKANCGPIGDGCGGIVDCGTCTDGKTCGGGGTPSQCGIPACTKLTCADLGQNCGAAGDGCGGTIASCGTCGAGEFCGGGGASKCGTNLGGADGGADGGVVCTPITCADVGANCGPVADGCGNLIQCGTCNAAAGETCGGAGVPSQCGKACVPLTACPAGLNCGPIADGCGGIVSCGTTCPTGQICGGGGVANVCGNNGGPPCTGLCQQQTTCPGGGTTSISGTVFAPNGTLPIYGALVYVPNGAVNAFTPGVTCEQCGGASGNALVTATTGPDGKFFLANVPVSSTDPGKVNDIPVVIQLGRWRKQFTVQTTACGNTLVAAGQSSLPRNQSEGDIPLTAIVTGNVDALECVFRKIGIDDSEFTNPSGTGRIRLYQDNGAVISKVSLSCSSDGSTCNSIGDACGPKKNRGTCVGSGIGTPPATDLYNTQAELDKYDMTIFACRGSEANKPVSARTNLLNYANKGGRVYATHFSYVWLYNKFSTTVPNPPPWGAAGAPFPWATTADWTPANGAQWTTATASLDTSFPKGVAFAQWLNQPSVGGLLAPLPATMPPYVPAPQISIAEARHDVDDPVFSGGQGWLRTTAGVTPNVASVQHYTFNTDITKPPAQQCGRVLYSDFHVTANSATQDAVFPSECNSNAMSAQEKVLAFMLFDLASCINTVPQPPPPTCTPKTCAAQGIECGQAGDGCGNVITCPDCTGGMTCGGGGVPSKCGAPNCTPKVCAPNQCGKIADGCGSSLDCPPCAPGQVCGAGGANMCGVGTCNATSCPTPAAGSACGPVGDSCGGLNTCACPPGMPCVNGKCGAPPCTPRTCEQAGAQCGDVADGCGGITHCPPCLAPQTCGGGGTANVCGGIVVN</sequence>
<dbReference type="EMBL" id="CP012333">
    <property type="protein sequence ID" value="AKU98344.1"/>
    <property type="molecule type" value="Genomic_DNA"/>
</dbReference>
<gene>
    <name evidence="1" type="ORF">AKJ09_05008</name>
</gene>
<dbReference type="PATRIC" id="fig|1391654.3.peg.5070"/>
<organism evidence="1 2">
    <name type="scientific">Labilithrix luteola</name>
    <dbReference type="NCBI Taxonomy" id="1391654"/>
    <lineage>
        <taxon>Bacteria</taxon>
        <taxon>Pseudomonadati</taxon>
        <taxon>Myxococcota</taxon>
        <taxon>Polyangia</taxon>
        <taxon>Polyangiales</taxon>
        <taxon>Labilitrichaceae</taxon>
        <taxon>Labilithrix</taxon>
    </lineage>
</organism>
<evidence type="ECO:0000313" key="2">
    <source>
        <dbReference type="Proteomes" id="UP000064967"/>
    </source>
</evidence>